<dbReference type="FunFam" id="3.10.129.10:FF:000014">
    <property type="entry name" value="Acyl-[acyl-carrier-protein] hydrolase"/>
    <property type="match status" value="1"/>
</dbReference>
<dbReference type="Gene3D" id="3.10.129.10">
    <property type="entry name" value="Hotdog Thioesterase"/>
    <property type="match status" value="1"/>
</dbReference>
<organism evidence="15 16">
    <name type="scientific">Ilex paraguariensis</name>
    <name type="common">yerba mate</name>
    <dbReference type="NCBI Taxonomy" id="185542"/>
    <lineage>
        <taxon>Eukaryota</taxon>
        <taxon>Viridiplantae</taxon>
        <taxon>Streptophyta</taxon>
        <taxon>Embryophyta</taxon>
        <taxon>Tracheophyta</taxon>
        <taxon>Spermatophyta</taxon>
        <taxon>Magnoliopsida</taxon>
        <taxon>eudicotyledons</taxon>
        <taxon>Gunneridae</taxon>
        <taxon>Pentapetalae</taxon>
        <taxon>asterids</taxon>
        <taxon>campanulids</taxon>
        <taxon>Aquifoliales</taxon>
        <taxon>Aquifoliaceae</taxon>
        <taxon>Ilex</taxon>
    </lineage>
</organism>
<dbReference type="Pfam" id="PF20791">
    <property type="entry name" value="Acyl-ACP_TE_C"/>
    <property type="match status" value="1"/>
</dbReference>
<dbReference type="Pfam" id="PF12590">
    <property type="entry name" value="Acyl-thio_N"/>
    <property type="match status" value="1"/>
</dbReference>
<dbReference type="InterPro" id="IPR029069">
    <property type="entry name" value="HotDog_dom_sf"/>
</dbReference>
<dbReference type="EMBL" id="CAUOFW020005946">
    <property type="protein sequence ID" value="CAK9172276.1"/>
    <property type="molecule type" value="Genomic_DNA"/>
</dbReference>
<keyword evidence="6 11" id="KW-0378">Hydrolase</keyword>
<dbReference type="PANTHER" id="PTHR31727">
    <property type="entry name" value="OLEOYL-ACYL CARRIER PROTEIN THIOESTERASE 1, CHLOROPLASTIC"/>
    <property type="match status" value="1"/>
</dbReference>
<keyword evidence="5 11" id="KW-0934">Plastid</keyword>
<keyword evidence="3 11" id="KW-0444">Lipid biosynthesis</keyword>
<dbReference type="InterPro" id="IPR021113">
    <property type="entry name" value="Acyl-ACP-thioesterase_N"/>
</dbReference>
<evidence type="ECO:0000259" key="12">
    <source>
        <dbReference type="Pfam" id="PF01643"/>
    </source>
</evidence>
<dbReference type="InterPro" id="IPR045023">
    <property type="entry name" value="FATA/B"/>
</dbReference>
<keyword evidence="9 11" id="KW-0443">Lipid metabolism</keyword>
<dbReference type="EC" id="3.1.2.-" evidence="11"/>
<comment type="similarity">
    <text evidence="2 11">Belongs to the acyl-ACP thioesterase family.</text>
</comment>
<evidence type="ECO:0000259" key="13">
    <source>
        <dbReference type="Pfam" id="PF12590"/>
    </source>
</evidence>
<dbReference type="Proteomes" id="UP001642360">
    <property type="component" value="Unassembled WGS sequence"/>
</dbReference>
<name>A0ABC8TWR2_9AQUA</name>
<dbReference type="GO" id="GO:0009507">
    <property type="term" value="C:chloroplast"/>
    <property type="evidence" value="ECO:0007669"/>
    <property type="project" value="UniProtKB-SubCell"/>
</dbReference>
<evidence type="ECO:0000313" key="16">
    <source>
        <dbReference type="Proteomes" id="UP001642360"/>
    </source>
</evidence>
<keyword evidence="8" id="KW-0809">Transit peptide</keyword>
<keyword evidence="7 11" id="KW-0276">Fatty acid metabolism</keyword>
<dbReference type="AlphaFoldDB" id="A0ABC8TWR2"/>
<sequence length="431" mass="48128">MVVIAFTSVFFPVASPPPNSSTKTSGNLSGMPARVHTWGIKLKSSFGSSRGLQVTAHLQTPPKVNGTNVGVMEDPKSEDETMPSPPPVTFINQLPDWSMLLDAITTIFLAAERRWIMLDWKPKRPDLRVEPFYYGRLLQDGLVFRQNFCIRSYEVGADCTATIETIMNILQETALNHVKTLGIQGDDFGATPEMSKRKLVWVVSKMKVLVDRHPTWGDVVQADSWTAAGGKNGIRRDCLLRDCKTGDILARASSLLVMMNKETRKLSRFPNEVRAEIGHYLVDSPPVLDEDGIKIPELDDNTADYVRTGLTPRWSDMDVNLHVNNAKYINWILESAPMQMLESHESAPMQMLESHEVASMTLEYKKECRRDCAVQSLTSVLSNGAGDLADSGYIECHHLLRLEGGPAVLKGRTEWRPKYTKPNVNGRRSAS</sequence>
<dbReference type="InterPro" id="IPR049427">
    <property type="entry name" value="Acyl-ACP_TE_C"/>
</dbReference>
<dbReference type="Pfam" id="PF01643">
    <property type="entry name" value="Acyl-ACP_TE"/>
    <property type="match status" value="1"/>
</dbReference>
<feature type="domain" description="Acyl-ACP thioesterase-like C-terminal" evidence="14">
    <location>
        <begin position="303"/>
        <end position="349"/>
    </location>
</feature>
<dbReference type="SUPFAM" id="SSF54637">
    <property type="entry name" value="Thioesterase/thiol ester dehydrase-isomerase"/>
    <property type="match status" value="2"/>
</dbReference>
<keyword evidence="16" id="KW-1185">Reference proteome</keyword>
<reference evidence="15 16" key="1">
    <citation type="submission" date="2024-02" db="EMBL/GenBank/DDBJ databases">
        <authorList>
            <person name="Vignale AGUSTIN F."/>
            <person name="Sosa J E."/>
            <person name="Modenutti C."/>
        </authorList>
    </citation>
    <scope>NUCLEOTIDE SEQUENCE [LARGE SCALE GENOMIC DNA]</scope>
</reference>
<evidence type="ECO:0000256" key="10">
    <source>
        <dbReference type="ARBA" id="ARBA00023160"/>
    </source>
</evidence>
<feature type="domain" description="Acyl-ACP thioesterase N-terminal hotdog" evidence="12">
    <location>
        <begin position="141"/>
        <end position="277"/>
    </location>
</feature>
<dbReference type="GO" id="GO:0006633">
    <property type="term" value="P:fatty acid biosynthetic process"/>
    <property type="evidence" value="ECO:0007669"/>
    <property type="project" value="UniProtKB-KW"/>
</dbReference>
<dbReference type="PANTHER" id="PTHR31727:SF2">
    <property type="entry name" value="PALMITOYL-ACYL CARRIER PROTEIN THIOESTERASE, CHLOROPLASTIC"/>
    <property type="match status" value="1"/>
</dbReference>
<comment type="subcellular location">
    <subcellularLocation>
        <location evidence="1 11">Plastid</location>
        <location evidence="1 11">Chloroplast</location>
    </subcellularLocation>
</comment>
<keyword evidence="4 11" id="KW-0150">Chloroplast</keyword>
<feature type="domain" description="Acyl-ACP-thioesterase N-terminal" evidence="13">
    <location>
        <begin position="1"/>
        <end position="128"/>
    </location>
</feature>
<keyword evidence="10 11" id="KW-0275">Fatty acid biosynthesis</keyword>
<proteinExistence type="inferred from homology"/>
<evidence type="ECO:0000256" key="4">
    <source>
        <dbReference type="ARBA" id="ARBA00022528"/>
    </source>
</evidence>
<evidence type="ECO:0000256" key="3">
    <source>
        <dbReference type="ARBA" id="ARBA00022516"/>
    </source>
</evidence>
<dbReference type="InterPro" id="IPR002864">
    <property type="entry name" value="Acyl-ACP_thioesterase_NHD"/>
</dbReference>
<comment type="caution">
    <text evidence="15">The sequence shown here is derived from an EMBL/GenBank/DDBJ whole genome shotgun (WGS) entry which is preliminary data.</text>
</comment>
<evidence type="ECO:0000256" key="9">
    <source>
        <dbReference type="ARBA" id="ARBA00023098"/>
    </source>
</evidence>
<protein>
    <recommendedName>
        <fullName evidence="11">Acyl-[acyl-carrier-protein] hydrolase</fullName>
        <ecNumber evidence="11">3.1.2.-</ecNumber>
    </recommendedName>
</protein>
<evidence type="ECO:0000256" key="1">
    <source>
        <dbReference type="ARBA" id="ARBA00004229"/>
    </source>
</evidence>
<evidence type="ECO:0000256" key="6">
    <source>
        <dbReference type="ARBA" id="ARBA00022801"/>
    </source>
</evidence>
<evidence type="ECO:0000256" key="7">
    <source>
        <dbReference type="ARBA" id="ARBA00022832"/>
    </source>
</evidence>
<comment type="function">
    <text evidence="11">Plays an essential role in chain termination during de novo fatty acid synthesis.</text>
</comment>
<evidence type="ECO:0000259" key="14">
    <source>
        <dbReference type="Pfam" id="PF20791"/>
    </source>
</evidence>
<evidence type="ECO:0000313" key="15">
    <source>
        <dbReference type="EMBL" id="CAK9172276.1"/>
    </source>
</evidence>
<evidence type="ECO:0000256" key="2">
    <source>
        <dbReference type="ARBA" id="ARBA00006500"/>
    </source>
</evidence>
<evidence type="ECO:0000256" key="11">
    <source>
        <dbReference type="RuleBase" id="RU363096"/>
    </source>
</evidence>
<accession>A0ABC8TWR2</accession>
<dbReference type="GO" id="GO:0016787">
    <property type="term" value="F:hydrolase activity"/>
    <property type="evidence" value="ECO:0007669"/>
    <property type="project" value="UniProtKB-KW"/>
</dbReference>
<evidence type="ECO:0000256" key="8">
    <source>
        <dbReference type="ARBA" id="ARBA00022946"/>
    </source>
</evidence>
<gene>
    <name evidence="15" type="ORF">ILEXP_LOCUS41917</name>
</gene>
<evidence type="ECO:0000256" key="5">
    <source>
        <dbReference type="ARBA" id="ARBA00022640"/>
    </source>
</evidence>
<dbReference type="CDD" id="cd00586">
    <property type="entry name" value="4HBT"/>
    <property type="match status" value="1"/>
</dbReference>